<comment type="caution">
    <text evidence="2">The sequence shown here is derived from an EMBL/GenBank/DDBJ whole genome shotgun (WGS) entry which is preliminary data.</text>
</comment>
<organism evidence="2 3">
    <name type="scientific">Exophiala mesophila</name>
    <name type="common">Black yeast-like fungus</name>
    <dbReference type="NCBI Taxonomy" id="212818"/>
    <lineage>
        <taxon>Eukaryota</taxon>
        <taxon>Fungi</taxon>
        <taxon>Dikarya</taxon>
        <taxon>Ascomycota</taxon>
        <taxon>Pezizomycotina</taxon>
        <taxon>Eurotiomycetes</taxon>
        <taxon>Chaetothyriomycetidae</taxon>
        <taxon>Chaetothyriales</taxon>
        <taxon>Herpotrichiellaceae</taxon>
        <taxon>Exophiala</taxon>
    </lineage>
</organism>
<dbReference type="EMBL" id="NAJM01000031">
    <property type="protein sequence ID" value="RVX69183.1"/>
    <property type="molecule type" value="Genomic_DNA"/>
</dbReference>
<evidence type="ECO:0008006" key="4">
    <source>
        <dbReference type="Google" id="ProtNLM"/>
    </source>
</evidence>
<dbReference type="VEuPathDB" id="FungiDB:PV10_03278"/>
<feature type="compositionally biased region" description="Low complexity" evidence="1">
    <location>
        <begin position="110"/>
        <end position="124"/>
    </location>
</feature>
<evidence type="ECO:0000313" key="3">
    <source>
        <dbReference type="Proteomes" id="UP000288859"/>
    </source>
</evidence>
<reference evidence="2 3" key="1">
    <citation type="submission" date="2017-03" db="EMBL/GenBank/DDBJ databases">
        <title>Genomes of endolithic fungi from Antarctica.</title>
        <authorList>
            <person name="Coleine C."/>
            <person name="Masonjones S."/>
            <person name="Stajich J.E."/>
        </authorList>
    </citation>
    <scope>NUCLEOTIDE SEQUENCE [LARGE SCALE GENOMIC DNA]</scope>
    <source>
        <strain evidence="2 3">CCFEE 6314</strain>
    </source>
</reference>
<accession>A0A438N0V7</accession>
<feature type="compositionally biased region" description="Pro residues" evidence="1">
    <location>
        <begin position="293"/>
        <end position="307"/>
    </location>
</feature>
<dbReference type="OrthoDB" id="5371646at2759"/>
<dbReference type="Proteomes" id="UP000288859">
    <property type="component" value="Unassembled WGS sequence"/>
</dbReference>
<dbReference type="AlphaFoldDB" id="A0A438N0V7"/>
<feature type="compositionally biased region" description="Basic and acidic residues" evidence="1">
    <location>
        <begin position="156"/>
        <end position="168"/>
    </location>
</feature>
<sequence length="307" mass="34162">MSNLLQQSWTESEKITLLINIIQGAVRDVPAYLLQGIVQNGLQPRWEDIALPEGRSLNACRHTYEDLKLTMQPTGSLHSPRHFAPFHHMRMGPNPTPTRAVSDHDIRAPPQRAIQPRPPRTSNSPRPPATNGESFTIISAYTPDQMPERRRKRGRPTKEEAEERDRRLAASGQTYERKKRPAKKARPSETPGSLSEFAATTSPQPHTPFLQLETGHEVSSGRMSMRPQDDDESSLPAQPRSPPDDSGNERSLDVVPSPSDRLLLRSNLPQAIPAVTRDMPLDRSPTLRQDRPPALPSDEPPPGPSSA</sequence>
<protein>
    <recommendedName>
        <fullName evidence="4">Myb-like domain-containing protein</fullName>
    </recommendedName>
</protein>
<feature type="compositionally biased region" description="Polar residues" evidence="1">
    <location>
        <begin position="190"/>
        <end position="204"/>
    </location>
</feature>
<name>A0A438N0V7_EXOME</name>
<evidence type="ECO:0000313" key="2">
    <source>
        <dbReference type="EMBL" id="RVX69183.1"/>
    </source>
</evidence>
<proteinExistence type="predicted"/>
<evidence type="ECO:0000256" key="1">
    <source>
        <dbReference type="SAM" id="MobiDB-lite"/>
    </source>
</evidence>
<feature type="region of interest" description="Disordered" evidence="1">
    <location>
        <begin position="110"/>
        <end position="307"/>
    </location>
</feature>
<gene>
    <name evidence="2" type="ORF">B0A52_07159</name>
</gene>